<dbReference type="KEGG" id="cmet:K6K41_21325"/>
<evidence type="ECO:0000313" key="3">
    <source>
        <dbReference type="Proteomes" id="UP000825701"/>
    </source>
</evidence>
<name>A0A9E6R9V3_9HYPH</name>
<dbReference type="AlphaFoldDB" id="A0A9E6R9V3"/>
<dbReference type="EMBL" id="CP081869">
    <property type="protein sequence ID" value="QZN99307.1"/>
    <property type="molecule type" value="Genomic_DNA"/>
</dbReference>
<keyword evidence="1" id="KW-0732">Signal</keyword>
<dbReference type="Proteomes" id="UP000825701">
    <property type="component" value="Chromosome"/>
</dbReference>
<feature type="signal peptide" evidence="1">
    <location>
        <begin position="1"/>
        <end position="20"/>
    </location>
</feature>
<evidence type="ECO:0000313" key="2">
    <source>
        <dbReference type="EMBL" id="QZN99307.1"/>
    </source>
</evidence>
<protein>
    <recommendedName>
        <fullName evidence="4">DUF2147 domain-containing protein</fullName>
    </recommendedName>
</protein>
<accession>A0A9E6R9V3</accession>
<proteinExistence type="predicted"/>
<evidence type="ECO:0008006" key="4">
    <source>
        <dbReference type="Google" id="ProtNLM"/>
    </source>
</evidence>
<feature type="chain" id="PRO_5039462139" description="DUF2147 domain-containing protein" evidence="1">
    <location>
        <begin position="21"/>
        <end position="124"/>
    </location>
</feature>
<sequence>MSSIALAASIALVVSLPASARPGEGTGTAEFWGHFSSAGKQIGGTSGIVSSVRKEKGVFEIEFYRQIDKCGWFGSIHGRSAGSVGVELGKSTPPSDPRVLEVRTFDAKGALAKRDFSLLVKCQD</sequence>
<reference evidence="2" key="1">
    <citation type="submission" date="2021-08" db="EMBL/GenBank/DDBJ databases">
        <authorList>
            <person name="Zhang H."/>
            <person name="Xu M."/>
            <person name="Yu Z."/>
            <person name="Yang L."/>
            <person name="Cai Y."/>
        </authorList>
    </citation>
    <scope>NUCLEOTIDE SEQUENCE</scope>
    <source>
        <strain evidence="2">CHL1</strain>
    </source>
</reference>
<dbReference type="RefSeq" id="WP_261402356.1">
    <property type="nucleotide sequence ID" value="NZ_CP081869.1"/>
</dbReference>
<evidence type="ECO:0000256" key="1">
    <source>
        <dbReference type="SAM" id="SignalP"/>
    </source>
</evidence>
<gene>
    <name evidence="2" type="ORF">K6K41_21325</name>
</gene>
<keyword evidence="3" id="KW-1185">Reference proteome</keyword>
<organism evidence="2 3">
    <name type="scientific">Chenggangzhangella methanolivorans</name>
    <dbReference type="NCBI Taxonomy" id="1437009"/>
    <lineage>
        <taxon>Bacteria</taxon>
        <taxon>Pseudomonadati</taxon>
        <taxon>Pseudomonadota</taxon>
        <taxon>Alphaproteobacteria</taxon>
        <taxon>Hyphomicrobiales</taxon>
        <taxon>Methylopilaceae</taxon>
        <taxon>Chenggangzhangella</taxon>
    </lineage>
</organism>